<accession>A0A161J4F4</accession>
<dbReference type="EMBL" id="CP011310">
    <property type="protein sequence ID" value="ANC50519.1"/>
    <property type="molecule type" value="Genomic_DNA"/>
</dbReference>
<gene>
    <name evidence="1" type="ORF">CP97_14833</name>
</gene>
<dbReference type="KEGG" id="ery:CP97_14833"/>
<proteinExistence type="predicted"/>
<dbReference type="AlphaFoldDB" id="A0A161J4F4"/>
<protein>
    <submittedName>
        <fullName evidence="1">Uncharacterized protein</fullName>
    </submittedName>
</protein>
<reference evidence="1 2" key="1">
    <citation type="journal article" date="2015" name="Int. J. Syst. Evol. Microbiol.">
        <title>Erythrobacter atlanticus sp. nov., a bacterium from ocean sediment able to degrade polycyclic aromatic hydrocarbons.</title>
        <authorList>
            <person name="Zhuang L."/>
            <person name="Liu Y."/>
            <person name="Wang L."/>
            <person name="Wang W."/>
            <person name="Shao Z."/>
        </authorList>
    </citation>
    <scope>NUCLEOTIDE SEQUENCE [LARGE SCALE GENOMIC DNA]</scope>
    <source>
        <strain evidence="2">s21-N3</strain>
    </source>
</reference>
<evidence type="ECO:0000313" key="1">
    <source>
        <dbReference type="EMBL" id="ANC50519.1"/>
    </source>
</evidence>
<dbReference type="Proteomes" id="UP000059113">
    <property type="component" value="Chromosome"/>
</dbReference>
<keyword evidence="2" id="KW-1185">Reference proteome</keyword>
<sequence length="51" mass="5248">MMGLGLLQANTGSDCVKKELAGAGRFEAGLHNHSTGTVISLLLGLGNLFFS</sequence>
<name>A0A161J4F4_9SPHN</name>
<evidence type="ECO:0000313" key="2">
    <source>
        <dbReference type="Proteomes" id="UP000059113"/>
    </source>
</evidence>
<reference evidence="2" key="2">
    <citation type="submission" date="2015-04" db="EMBL/GenBank/DDBJ databases">
        <title>The complete genome sequence of Erythrobacter sp. s21-N3.</title>
        <authorList>
            <person name="Zhuang L."/>
            <person name="Liu Y."/>
            <person name="Shao Z."/>
        </authorList>
    </citation>
    <scope>NUCLEOTIDE SEQUENCE [LARGE SCALE GENOMIC DNA]</scope>
    <source>
        <strain evidence="2">s21-N3</strain>
    </source>
</reference>
<organism evidence="1 2">
    <name type="scientific">Aurantiacibacter atlanticus</name>
    <dbReference type="NCBI Taxonomy" id="1648404"/>
    <lineage>
        <taxon>Bacteria</taxon>
        <taxon>Pseudomonadati</taxon>
        <taxon>Pseudomonadota</taxon>
        <taxon>Alphaproteobacteria</taxon>
        <taxon>Sphingomonadales</taxon>
        <taxon>Erythrobacteraceae</taxon>
        <taxon>Aurantiacibacter</taxon>
    </lineage>
</organism>